<protein>
    <recommendedName>
        <fullName evidence="7">Endolytic murein transglycosylase</fullName>
        <ecNumber evidence="7">4.2.2.29</ecNumber>
    </recommendedName>
    <alternativeName>
        <fullName evidence="7">Peptidoglycan lytic transglycosylase</fullName>
    </alternativeName>
    <alternativeName>
        <fullName evidence="7">Peptidoglycan polymerization terminase</fullName>
    </alternativeName>
</protein>
<comment type="caution">
    <text evidence="8">The sequence shown here is derived from an EMBL/GenBank/DDBJ whole genome shotgun (WGS) entry which is preliminary data.</text>
</comment>
<name>A0A2U0SI80_9SPHN</name>
<comment type="catalytic activity">
    <reaction evidence="7">
        <text>a peptidoglycan chain = a peptidoglycan chain with N-acetyl-1,6-anhydromuramyl-[peptide] at the reducing end + a peptidoglycan chain with N-acetylglucosamine at the non-reducing end.</text>
        <dbReference type="EC" id="4.2.2.29"/>
    </reaction>
</comment>
<evidence type="ECO:0000256" key="5">
    <source>
        <dbReference type="ARBA" id="ARBA00023239"/>
    </source>
</evidence>
<dbReference type="GO" id="GO:0008932">
    <property type="term" value="F:lytic endotransglycosylase activity"/>
    <property type="evidence" value="ECO:0007669"/>
    <property type="project" value="UniProtKB-UniRule"/>
</dbReference>
<keyword evidence="7" id="KW-0997">Cell inner membrane</keyword>
<dbReference type="CDD" id="cd08010">
    <property type="entry name" value="MltG_like"/>
    <property type="match status" value="1"/>
</dbReference>
<comment type="similarity">
    <text evidence="7">Belongs to the transglycosylase MltG family.</text>
</comment>
<dbReference type="GO" id="GO:0071555">
    <property type="term" value="P:cell wall organization"/>
    <property type="evidence" value="ECO:0007669"/>
    <property type="project" value="UniProtKB-KW"/>
</dbReference>
<evidence type="ECO:0000313" key="9">
    <source>
        <dbReference type="Proteomes" id="UP000245890"/>
    </source>
</evidence>
<dbReference type="Gene3D" id="3.30.1490.480">
    <property type="entry name" value="Endolytic murein transglycosylase"/>
    <property type="match status" value="1"/>
</dbReference>
<dbReference type="EMBL" id="QENQ01000001">
    <property type="protein sequence ID" value="PVX31044.1"/>
    <property type="molecule type" value="Genomic_DNA"/>
</dbReference>
<keyword evidence="9" id="KW-1185">Reference proteome</keyword>
<evidence type="ECO:0000256" key="3">
    <source>
        <dbReference type="ARBA" id="ARBA00022989"/>
    </source>
</evidence>
<gene>
    <name evidence="7 8" type="primary">mltG</name>
    <name evidence="8" type="ORF">DD559_18320</name>
</gene>
<keyword evidence="2 7" id="KW-0812">Transmembrane</keyword>
<dbReference type="RefSeq" id="WP_116470435.1">
    <property type="nucleotide sequence ID" value="NZ_QENQ01000001.1"/>
</dbReference>
<dbReference type="GO" id="GO:0005886">
    <property type="term" value="C:plasma membrane"/>
    <property type="evidence" value="ECO:0007669"/>
    <property type="project" value="UniProtKB-UniRule"/>
</dbReference>
<keyword evidence="5 7" id="KW-0456">Lyase</keyword>
<keyword evidence="1 7" id="KW-1003">Cell membrane</keyword>
<evidence type="ECO:0000256" key="4">
    <source>
        <dbReference type="ARBA" id="ARBA00023136"/>
    </source>
</evidence>
<evidence type="ECO:0000313" key="8">
    <source>
        <dbReference type="EMBL" id="PVX31044.1"/>
    </source>
</evidence>
<dbReference type="HAMAP" id="MF_02065">
    <property type="entry name" value="MltG"/>
    <property type="match status" value="1"/>
</dbReference>
<keyword evidence="3 7" id="KW-1133">Transmembrane helix</keyword>
<dbReference type="PANTHER" id="PTHR30518:SF2">
    <property type="entry name" value="ENDOLYTIC MUREIN TRANSGLYCOSYLASE"/>
    <property type="match status" value="1"/>
</dbReference>
<feature type="site" description="Important for catalytic activity" evidence="7">
    <location>
        <position position="214"/>
    </location>
</feature>
<sequence length="338" mass="36508">MAKDARPRSAKRAPARRSRGPRVLLVAALLLVAAFAGGWFLWAGPGPATRELSVVVPEGATLSRAAHELEKAGAIHSRSLFLAFAKVLGGSGTIRAGEYRIEPRTSAQRILEMLQNGKTLQRLVTVPEGMPSILVAEALAKAPALTGTVKTPEEGSVLPDSYAYVRDEPRAAVLARMQEAMTAYLAKAWAGRDKWLAVTTPREAVILASIVEKETGKQAERTTVAAVYANRLRAGMPLQADPTIIYPVTKGKPLGRRILQSELRAKNGYNTYAMRGLPEGPIANPGRASIDAVLHPARSRALYFVADGTGGHVFAETYEQHQANVAKWYAIRRARGEM</sequence>
<evidence type="ECO:0000256" key="1">
    <source>
        <dbReference type="ARBA" id="ARBA00022475"/>
    </source>
</evidence>
<keyword evidence="6 7" id="KW-0961">Cell wall biogenesis/degradation</keyword>
<dbReference type="EC" id="4.2.2.29" evidence="7"/>
<keyword evidence="4 7" id="KW-0472">Membrane</keyword>
<evidence type="ECO:0000256" key="2">
    <source>
        <dbReference type="ARBA" id="ARBA00022692"/>
    </source>
</evidence>
<dbReference type="NCBIfam" id="TIGR00247">
    <property type="entry name" value="endolytic transglycosylase MltG"/>
    <property type="match status" value="1"/>
</dbReference>
<evidence type="ECO:0000256" key="6">
    <source>
        <dbReference type="ARBA" id="ARBA00023316"/>
    </source>
</evidence>
<dbReference type="Gene3D" id="3.30.160.60">
    <property type="entry name" value="Classic Zinc Finger"/>
    <property type="match status" value="1"/>
</dbReference>
<proteinExistence type="inferred from homology"/>
<dbReference type="GO" id="GO:0009252">
    <property type="term" value="P:peptidoglycan biosynthetic process"/>
    <property type="evidence" value="ECO:0007669"/>
    <property type="project" value="UniProtKB-UniRule"/>
</dbReference>
<organism evidence="8 9">
    <name type="scientific">Sphingomonas pokkalii</name>
    <dbReference type="NCBI Taxonomy" id="2175090"/>
    <lineage>
        <taxon>Bacteria</taxon>
        <taxon>Pseudomonadati</taxon>
        <taxon>Pseudomonadota</taxon>
        <taxon>Alphaproteobacteria</taxon>
        <taxon>Sphingomonadales</taxon>
        <taxon>Sphingomonadaceae</taxon>
        <taxon>Sphingomonas</taxon>
    </lineage>
</organism>
<evidence type="ECO:0000256" key="7">
    <source>
        <dbReference type="HAMAP-Rule" id="MF_02065"/>
    </source>
</evidence>
<comment type="function">
    <text evidence="7">Functions as a peptidoglycan terminase that cleaves nascent peptidoglycan strands endolytically to terminate their elongation.</text>
</comment>
<dbReference type="Pfam" id="PF02618">
    <property type="entry name" value="YceG"/>
    <property type="match status" value="1"/>
</dbReference>
<accession>A0A2U0SI80</accession>
<dbReference type="PANTHER" id="PTHR30518">
    <property type="entry name" value="ENDOLYTIC MUREIN TRANSGLYCOSYLASE"/>
    <property type="match status" value="1"/>
</dbReference>
<reference evidence="8 9" key="1">
    <citation type="submission" date="2018-05" db="EMBL/GenBank/DDBJ databases">
        <title>Description of Sphingomonas pokkalii sp nov, isolated from the rhizosphere of saline tolerant pokkali rice and its draft genome analysis.</title>
        <authorList>
            <person name="Menon R."/>
            <person name="Kumari S."/>
            <person name="Rameshkumar N."/>
        </authorList>
    </citation>
    <scope>NUCLEOTIDE SEQUENCE [LARGE SCALE GENOMIC DNA]</scope>
    <source>
        <strain evidence="8 9">L3B27</strain>
    </source>
</reference>
<dbReference type="OrthoDB" id="9814591at2"/>
<dbReference type="Proteomes" id="UP000245890">
    <property type="component" value="Unassembled WGS sequence"/>
</dbReference>
<dbReference type="AlphaFoldDB" id="A0A2U0SI80"/>
<dbReference type="InterPro" id="IPR003770">
    <property type="entry name" value="MLTG-like"/>
</dbReference>